<name>F4RSF2_MELLP</name>
<dbReference type="VEuPathDB" id="FungiDB:MELLADRAFT_72321"/>
<dbReference type="EMBL" id="GL883117">
    <property type="protein sequence ID" value="EGG04587.1"/>
    <property type="molecule type" value="Genomic_DNA"/>
</dbReference>
<proteinExistence type="predicted"/>
<evidence type="ECO:0000313" key="2">
    <source>
        <dbReference type="Proteomes" id="UP000001072"/>
    </source>
</evidence>
<keyword evidence="2" id="KW-1185">Reference proteome</keyword>
<dbReference type="RefSeq" id="XP_007412026.1">
    <property type="nucleotide sequence ID" value="XM_007411964.1"/>
</dbReference>
<reference evidence="2" key="1">
    <citation type="journal article" date="2011" name="Proc. Natl. Acad. Sci. U.S.A.">
        <title>Obligate biotrophy features unraveled by the genomic analysis of rust fungi.</title>
        <authorList>
            <person name="Duplessis S."/>
            <person name="Cuomo C.A."/>
            <person name="Lin Y.-C."/>
            <person name="Aerts A."/>
            <person name="Tisserant E."/>
            <person name="Veneault-Fourrey C."/>
            <person name="Joly D.L."/>
            <person name="Hacquard S."/>
            <person name="Amselem J."/>
            <person name="Cantarel B.L."/>
            <person name="Chiu R."/>
            <person name="Coutinho P.M."/>
            <person name="Feau N."/>
            <person name="Field M."/>
            <person name="Frey P."/>
            <person name="Gelhaye E."/>
            <person name="Goldberg J."/>
            <person name="Grabherr M.G."/>
            <person name="Kodira C.D."/>
            <person name="Kohler A."/>
            <person name="Kuees U."/>
            <person name="Lindquist E.A."/>
            <person name="Lucas S.M."/>
            <person name="Mago R."/>
            <person name="Mauceli E."/>
            <person name="Morin E."/>
            <person name="Murat C."/>
            <person name="Pangilinan J.L."/>
            <person name="Park R."/>
            <person name="Pearson M."/>
            <person name="Quesneville H."/>
            <person name="Rouhier N."/>
            <person name="Sakthikumar S."/>
            <person name="Salamov A.A."/>
            <person name="Schmutz J."/>
            <person name="Selles B."/>
            <person name="Shapiro H."/>
            <person name="Tanguay P."/>
            <person name="Tuskan G.A."/>
            <person name="Henrissat B."/>
            <person name="Van de Peer Y."/>
            <person name="Rouze P."/>
            <person name="Ellis J.G."/>
            <person name="Dodds P.N."/>
            <person name="Schein J.E."/>
            <person name="Zhong S."/>
            <person name="Hamelin R.C."/>
            <person name="Grigoriev I.V."/>
            <person name="Szabo L.J."/>
            <person name="Martin F."/>
        </authorList>
    </citation>
    <scope>NUCLEOTIDE SEQUENCE [LARGE SCALE GENOMIC DNA]</scope>
    <source>
        <strain evidence="2">98AG31 / pathotype 3-4-7</strain>
    </source>
</reference>
<protein>
    <submittedName>
        <fullName evidence="1">Uncharacterized protein</fullName>
    </submittedName>
</protein>
<dbReference type="InParanoid" id="F4RSF2"/>
<organism evidence="2">
    <name type="scientific">Melampsora larici-populina (strain 98AG31 / pathotype 3-4-7)</name>
    <name type="common">Poplar leaf rust fungus</name>
    <dbReference type="NCBI Taxonomy" id="747676"/>
    <lineage>
        <taxon>Eukaryota</taxon>
        <taxon>Fungi</taxon>
        <taxon>Dikarya</taxon>
        <taxon>Basidiomycota</taxon>
        <taxon>Pucciniomycotina</taxon>
        <taxon>Pucciniomycetes</taxon>
        <taxon>Pucciniales</taxon>
        <taxon>Melampsoraceae</taxon>
        <taxon>Melampsora</taxon>
    </lineage>
</organism>
<dbReference type="GeneID" id="18932073"/>
<sequence>MVDLILPVAVSHATAGLRYAARVLILPRTDMPPILNSSHLILQLVQTRFPPRIRLAKGCPSHLQLEDNFAS</sequence>
<dbReference type="HOGENOM" id="CLU_2740557_0_0_1"/>
<dbReference type="OrthoDB" id="10436652at2759"/>
<dbReference type="Proteomes" id="UP000001072">
    <property type="component" value="Unassembled WGS sequence"/>
</dbReference>
<dbReference type="AlphaFoldDB" id="F4RSF2"/>
<accession>F4RSF2</accession>
<gene>
    <name evidence="1" type="ORF">MELLADRAFT_72321</name>
</gene>
<dbReference type="KEGG" id="mlr:MELLADRAFT_72321"/>
<evidence type="ECO:0000313" key="1">
    <source>
        <dbReference type="EMBL" id="EGG04587.1"/>
    </source>
</evidence>